<dbReference type="GO" id="GO:0003723">
    <property type="term" value="F:RNA binding"/>
    <property type="evidence" value="ECO:0007669"/>
    <property type="project" value="UniProtKB-UniRule"/>
</dbReference>
<name>A0AAW2N0G6_9LAMI</name>
<dbReference type="AlphaFoldDB" id="A0AAW2N0G6"/>
<feature type="domain" description="RRM" evidence="11">
    <location>
        <begin position="12"/>
        <end position="90"/>
    </location>
</feature>
<dbReference type="FunFam" id="1.10.1900.10:FF:000004">
    <property type="entry name" value="Polyadenylate-binding protein"/>
    <property type="match status" value="1"/>
</dbReference>
<evidence type="ECO:0000256" key="9">
    <source>
        <dbReference type="PROSITE-ProRule" id="PRU00176"/>
    </source>
</evidence>
<dbReference type="FunFam" id="3.30.70.330:FF:000782">
    <property type="entry name" value="Polyadenylate-binding protein"/>
    <property type="match status" value="1"/>
</dbReference>
<evidence type="ECO:0000256" key="8">
    <source>
        <dbReference type="ARBA" id="ARBA00054110"/>
    </source>
</evidence>
<keyword evidence="4" id="KW-0963">Cytoplasm</keyword>
<dbReference type="PROSITE" id="PS51309">
    <property type="entry name" value="PABC"/>
    <property type="match status" value="1"/>
</dbReference>
<dbReference type="Pfam" id="PF00076">
    <property type="entry name" value="RRM_1"/>
    <property type="match status" value="3"/>
</dbReference>
<feature type="domain" description="PABC" evidence="12">
    <location>
        <begin position="415"/>
        <end position="492"/>
    </location>
</feature>
<dbReference type="FunFam" id="3.30.70.330:FF:000651">
    <property type="entry name" value="Poly(A) binding protein cytoplasmic 1 like"/>
    <property type="match status" value="1"/>
</dbReference>
<dbReference type="InterPro" id="IPR002004">
    <property type="entry name" value="PABP_HYD_C"/>
</dbReference>
<dbReference type="PROSITE" id="PS50102">
    <property type="entry name" value="RRM"/>
    <property type="match status" value="3"/>
</dbReference>
<dbReference type="InterPro" id="IPR012677">
    <property type="entry name" value="Nucleotide-bd_a/b_plait_sf"/>
</dbReference>
<evidence type="ECO:0000256" key="4">
    <source>
        <dbReference type="ARBA" id="ARBA00022490"/>
    </source>
</evidence>
<dbReference type="SUPFAM" id="SSF54928">
    <property type="entry name" value="RNA-binding domain, RBD"/>
    <property type="match status" value="2"/>
</dbReference>
<evidence type="ECO:0000256" key="2">
    <source>
        <dbReference type="ARBA" id="ARBA00004496"/>
    </source>
</evidence>
<evidence type="ECO:0000256" key="6">
    <source>
        <dbReference type="ARBA" id="ARBA00022884"/>
    </source>
</evidence>
<evidence type="ECO:0000256" key="3">
    <source>
        <dbReference type="ARBA" id="ARBA00008557"/>
    </source>
</evidence>
<keyword evidence="5" id="KW-0677">Repeat</keyword>
<dbReference type="InterPro" id="IPR035979">
    <property type="entry name" value="RBD_domain_sf"/>
</dbReference>
<dbReference type="Pfam" id="PF00658">
    <property type="entry name" value="MLLE"/>
    <property type="match status" value="1"/>
</dbReference>
<proteinExistence type="inferred from homology"/>
<dbReference type="SMART" id="SM00360">
    <property type="entry name" value="RRM"/>
    <property type="match status" value="3"/>
</dbReference>
<dbReference type="SUPFAM" id="SSF63570">
    <property type="entry name" value="PABC (PABP) domain"/>
    <property type="match status" value="1"/>
</dbReference>
<feature type="compositionally biased region" description="Polar residues" evidence="10">
    <location>
        <begin position="386"/>
        <end position="403"/>
    </location>
</feature>
<sequence>MAVEPTVPNSPASLYVGDLAMDVTDGMLFDAFSEFKSLASVRICRDSSTGRSLGYGYVNFISPQDAIHAIEVKNHSTLNGKVIRVTWSHRDPDARRSGIGNVFVKNLSDSMDSVKLQEMFQKFGNILSCKVVTSDDGKSRGYGFVQFESETSAKAAIEKLNGSTDGDKQMYVGFSNLFPHAFVFWYSERILCKNGLSILGYFSCIVLKEKFSQYGKIVSLAISKDDNGASRGFGFVNFENPDDAKCAVEALHGSQLGFMLRRKPLYVAIAQRKEERHAKLQLLYAQRMAALAGQQSTVIPGGYSPLYYPAPGVVSPIPAQPGLMYQPPGIRPGWRASNIANPIRPAVQPSPVTSVPNNSRNQRQNRGRTNGHILPQGAGPTYPPHLQQQTHSLASSKDSSNHQPIVIGAGPGAEGSEMLSSVLAAAPPEQQKQILGERLYPLVGHHQPDLAAKITGMLLEMDNSELLVLLDSPDSLAAKVEEAVEVLKLSKSKVSNQDSLRSNYLSAEVAVN</sequence>
<evidence type="ECO:0000256" key="5">
    <source>
        <dbReference type="ARBA" id="ARBA00022737"/>
    </source>
</evidence>
<dbReference type="Gene3D" id="3.30.70.330">
    <property type="match status" value="3"/>
</dbReference>
<feature type="domain" description="RRM" evidence="11">
    <location>
        <begin position="207"/>
        <end position="272"/>
    </location>
</feature>
<keyword evidence="6 9" id="KW-0694">RNA-binding</keyword>
<evidence type="ECO:0000313" key="13">
    <source>
        <dbReference type="EMBL" id="KAL0336946.1"/>
    </source>
</evidence>
<feature type="compositionally biased region" description="Low complexity" evidence="10">
    <location>
        <begin position="357"/>
        <end position="371"/>
    </location>
</feature>
<reference evidence="13" key="2">
    <citation type="journal article" date="2024" name="Plant">
        <title>Genomic evolution and insights into agronomic trait innovations of Sesamum species.</title>
        <authorList>
            <person name="Miao H."/>
            <person name="Wang L."/>
            <person name="Qu L."/>
            <person name="Liu H."/>
            <person name="Sun Y."/>
            <person name="Le M."/>
            <person name="Wang Q."/>
            <person name="Wei S."/>
            <person name="Zheng Y."/>
            <person name="Lin W."/>
            <person name="Duan Y."/>
            <person name="Cao H."/>
            <person name="Xiong S."/>
            <person name="Wang X."/>
            <person name="Wei L."/>
            <person name="Li C."/>
            <person name="Ma Q."/>
            <person name="Ju M."/>
            <person name="Zhao R."/>
            <person name="Li G."/>
            <person name="Mu C."/>
            <person name="Tian Q."/>
            <person name="Mei H."/>
            <person name="Zhang T."/>
            <person name="Gao T."/>
            <person name="Zhang H."/>
        </authorList>
    </citation>
    <scope>NUCLEOTIDE SEQUENCE</scope>
    <source>
        <strain evidence="13">KEN8</strain>
    </source>
</reference>
<comment type="similarity">
    <text evidence="3">Belongs to the polyadenylate-binding protein type-1 family.</text>
</comment>
<evidence type="ECO:0000256" key="10">
    <source>
        <dbReference type="SAM" id="MobiDB-lite"/>
    </source>
</evidence>
<comment type="subcellular location">
    <subcellularLocation>
        <location evidence="2">Cytoplasm</location>
    </subcellularLocation>
    <subcellularLocation>
        <location evidence="1">Nucleus</location>
    </subcellularLocation>
</comment>
<feature type="region of interest" description="Disordered" evidence="10">
    <location>
        <begin position="343"/>
        <end position="411"/>
    </location>
</feature>
<comment type="function">
    <text evidence="8">Binds the poly(A) tail of mRNA. Appears to be an important mediator of the multiple roles of the poly(A) tail in mRNA biogenesis, stability and translation.</text>
</comment>
<gene>
    <name evidence="13" type="ORF">Scaly_1969700</name>
</gene>
<dbReference type="InterPro" id="IPR036053">
    <property type="entry name" value="PABP-dom"/>
</dbReference>
<dbReference type="SMART" id="SM00517">
    <property type="entry name" value="PolyA"/>
    <property type="match status" value="1"/>
</dbReference>
<evidence type="ECO:0000259" key="12">
    <source>
        <dbReference type="PROSITE" id="PS51309"/>
    </source>
</evidence>
<dbReference type="InterPro" id="IPR000504">
    <property type="entry name" value="RRM_dom"/>
</dbReference>
<evidence type="ECO:0000256" key="1">
    <source>
        <dbReference type="ARBA" id="ARBA00004123"/>
    </source>
</evidence>
<dbReference type="GO" id="GO:0005634">
    <property type="term" value="C:nucleus"/>
    <property type="evidence" value="ECO:0007669"/>
    <property type="project" value="UniProtKB-SubCell"/>
</dbReference>
<organism evidence="13">
    <name type="scientific">Sesamum calycinum</name>
    <dbReference type="NCBI Taxonomy" id="2727403"/>
    <lineage>
        <taxon>Eukaryota</taxon>
        <taxon>Viridiplantae</taxon>
        <taxon>Streptophyta</taxon>
        <taxon>Embryophyta</taxon>
        <taxon>Tracheophyta</taxon>
        <taxon>Spermatophyta</taxon>
        <taxon>Magnoliopsida</taxon>
        <taxon>eudicotyledons</taxon>
        <taxon>Gunneridae</taxon>
        <taxon>Pentapetalae</taxon>
        <taxon>asterids</taxon>
        <taxon>lamiids</taxon>
        <taxon>Lamiales</taxon>
        <taxon>Pedaliaceae</taxon>
        <taxon>Sesamum</taxon>
    </lineage>
</organism>
<dbReference type="PANTHER" id="PTHR24012">
    <property type="entry name" value="RNA BINDING PROTEIN"/>
    <property type="match status" value="1"/>
</dbReference>
<accession>A0AAW2N0G6</accession>
<evidence type="ECO:0000256" key="7">
    <source>
        <dbReference type="ARBA" id="ARBA00023242"/>
    </source>
</evidence>
<comment type="caution">
    <text evidence="13">The sequence shown here is derived from an EMBL/GenBank/DDBJ whole genome shotgun (WGS) entry which is preliminary data.</text>
</comment>
<evidence type="ECO:0000259" key="11">
    <source>
        <dbReference type="PROSITE" id="PS50102"/>
    </source>
</evidence>
<feature type="domain" description="RRM" evidence="11">
    <location>
        <begin position="100"/>
        <end position="177"/>
    </location>
</feature>
<dbReference type="InterPro" id="IPR045305">
    <property type="entry name" value="RRM2_I_PABPs"/>
</dbReference>
<keyword evidence="7" id="KW-0539">Nucleus</keyword>
<dbReference type="Gene3D" id="1.10.1900.10">
    <property type="entry name" value="c-terminal domain of poly(a) binding protein"/>
    <property type="match status" value="1"/>
</dbReference>
<dbReference type="EMBL" id="JACGWM010000012">
    <property type="protein sequence ID" value="KAL0336946.1"/>
    <property type="molecule type" value="Genomic_DNA"/>
</dbReference>
<reference evidence="13" key="1">
    <citation type="submission" date="2020-06" db="EMBL/GenBank/DDBJ databases">
        <authorList>
            <person name="Li T."/>
            <person name="Hu X."/>
            <person name="Zhang T."/>
            <person name="Song X."/>
            <person name="Zhang H."/>
            <person name="Dai N."/>
            <person name="Sheng W."/>
            <person name="Hou X."/>
            <person name="Wei L."/>
        </authorList>
    </citation>
    <scope>NUCLEOTIDE SEQUENCE</scope>
    <source>
        <strain evidence="13">KEN8</strain>
        <tissue evidence="13">Leaf</tissue>
    </source>
</reference>
<dbReference type="CDD" id="cd12379">
    <property type="entry name" value="RRM2_I_PABPs"/>
    <property type="match status" value="1"/>
</dbReference>
<dbReference type="GO" id="GO:0005737">
    <property type="term" value="C:cytoplasm"/>
    <property type="evidence" value="ECO:0007669"/>
    <property type="project" value="UniProtKB-SubCell"/>
</dbReference>
<protein>
    <submittedName>
        <fullName evidence="13">Polyadenylate-binding protein 7</fullName>
    </submittedName>
</protein>